<sequence length="251" mass="28329">MPFPILRHLNLSLKYPIGDDTLFRGNGATLEMLDMRLDSASVSMLRTYRVFVPGSHPKMRKVKVAYIGDVELEPFASLAEAMQFMYRIVSEALVRGYSQYGPPQNYAPMLSLLGNNACTQVMSLPNWSPELWDVVTLIKLLSLLSDLRTLSPILGPIPDGVTLDELPEHIISNYAPMGRRFRCWYITAILVQNYSDLATCVLLPALACPNFTYVATRHICHEELLKAMKEKISEPGFSQYEPCLQPLLVKF</sequence>
<dbReference type="AlphaFoldDB" id="A0A9W8ID35"/>
<accession>A0A9W8ID35</accession>
<comment type="caution">
    <text evidence="1">The sequence shown here is derived from an EMBL/GenBank/DDBJ whole genome shotgun (WGS) entry which is preliminary data.</text>
</comment>
<gene>
    <name evidence="1" type="ORF">GGH94_005656</name>
</gene>
<evidence type="ECO:0000313" key="2">
    <source>
        <dbReference type="Proteomes" id="UP001140074"/>
    </source>
</evidence>
<proteinExistence type="predicted"/>
<name>A0A9W8ID35_9FUNG</name>
<dbReference type="EMBL" id="JANBUY010000316">
    <property type="protein sequence ID" value="KAJ2860204.1"/>
    <property type="molecule type" value="Genomic_DNA"/>
</dbReference>
<dbReference type="Proteomes" id="UP001140074">
    <property type="component" value="Unassembled WGS sequence"/>
</dbReference>
<reference evidence="1" key="1">
    <citation type="submission" date="2022-07" db="EMBL/GenBank/DDBJ databases">
        <title>Phylogenomic reconstructions and comparative analyses of Kickxellomycotina fungi.</title>
        <authorList>
            <person name="Reynolds N.K."/>
            <person name="Stajich J.E."/>
            <person name="Barry K."/>
            <person name="Grigoriev I.V."/>
            <person name="Crous P."/>
            <person name="Smith M.E."/>
        </authorList>
    </citation>
    <scope>NUCLEOTIDE SEQUENCE</scope>
    <source>
        <strain evidence="1">RSA 476</strain>
    </source>
</reference>
<organism evidence="1 2">
    <name type="scientific">Coemansia aciculifera</name>
    <dbReference type="NCBI Taxonomy" id="417176"/>
    <lineage>
        <taxon>Eukaryota</taxon>
        <taxon>Fungi</taxon>
        <taxon>Fungi incertae sedis</taxon>
        <taxon>Zoopagomycota</taxon>
        <taxon>Kickxellomycotina</taxon>
        <taxon>Kickxellomycetes</taxon>
        <taxon>Kickxellales</taxon>
        <taxon>Kickxellaceae</taxon>
        <taxon>Coemansia</taxon>
    </lineage>
</organism>
<protein>
    <submittedName>
        <fullName evidence="1">Uncharacterized protein</fullName>
    </submittedName>
</protein>
<evidence type="ECO:0000313" key="1">
    <source>
        <dbReference type="EMBL" id="KAJ2860204.1"/>
    </source>
</evidence>
<keyword evidence="2" id="KW-1185">Reference proteome</keyword>